<dbReference type="Proteomes" id="UP000030689">
    <property type="component" value="Unassembled WGS sequence"/>
</dbReference>
<dbReference type="PANTHER" id="PTHR48449:SF1">
    <property type="entry name" value="DUF1985 DOMAIN-CONTAINING PROTEIN"/>
    <property type="match status" value="1"/>
</dbReference>
<dbReference type="EMBL" id="KI517441">
    <property type="protein sequence ID" value="ESQ44738.1"/>
    <property type="molecule type" value="Genomic_DNA"/>
</dbReference>
<dbReference type="Gramene" id="ESQ44738">
    <property type="protein sequence ID" value="ESQ44738"/>
    <property type="gene ID" value="EUTSA_v10003375mg"/>
</dbReference>
<feature type="region of interest" description="Disordered" evidence="1">
    <location>
        <begin position="1"/>
        <end position="46"/>
    </location>
</feature>
<proteinExistence type="predicted"/>
<dbReference type="PANTHER" id="PTHR48449">
    <property type="entry name" value="DUF1985 DOMAIN-CONTAINING PROTEIN"/>
    <property type="match status" value="1"/>
</dbReference>
<feature type="region of interest" description="Disordered" evidence="1">
    <location>
        <begin position="289"/>
        <end position="331"/>
    </location>
</feature>
<keyword evidence="3" id="KW-1185">Reference proteome</keyword>
<dbReference type="AlphaFoldDB" id="V4LXX3"/>
<feature type="compositionally biased region" description="Basic and acidic residues" evidence="1">
    <location>
        <begin position="312"/>
        <end position="322"/>
    </location>
</feature>
<sequence>MVTGMKCSELEENEEEDEEEKEEEEEELEYDWGDVENGHTPSDLLNVLSNTDETEENKDERFCLAMLILIESLVIPSYPWGRDSYIILLNSVKKLVPTRLRKSKYDIHDFPIALNLWMLESVPQLQHAFSSINSLEAPTAFLCEKYLRLTNPTTSQVVAIEGFRDLRVVCVLPSIPSDPEDKVFLEDQPGEDLNTLAEIIRKGYKMKIEDWETGTIDILEAIDQIAQQPHRFGVVARAGPSNAGARAGAGDGSTDESLKTKLDLLYNMVKVGLSDINIRLSNIEEKMGIKQSKTDGEQQNTFGSKSPSRDAAQPDRSNEEVMRFYNSGNCS</sequence>
<dbReference type="KEGG" id="eus:EUTSA_v10003375mg"/>
<feature type="compositionally biased region" description="Acidic residues" evidence="1">
    <location>
        <begin position="10"/>
        <end position="34"/>
    </location>
</feature>
<evidence type="ECO:0000313" key="2">
    <source>
        <dbReference type="EMBL" id="ESQ44738.1"/>
    </source>
</evidence>
<gene>
    <name evidence="2" type="ORF">EUTSA_v10003375mg</name>
</gene>
<accession>V4LXX3</accession>
<organism evidence="2 3">
    <name type="scientific">Eutrema salsugineum</name>
    <name type="common">Saltwater cress</name>
    <name type="synonym">Sisymbrium salsugineum</name>
    <dbReference type="NCBI Taxonomy" id="72664"/>
    <lineage>
        <taxon>Eukaryota</taxon>
        <taxon>Viridiplantae</taxon>
        <taxon>Streptophyta</taxon>
        <taxon>Embryophyta</taxon>
        <taxon>Tracheophyta</taxon>
        <taxon>Spermatophyta</taxon>
        <taxon>Magnoliopsida</taxon>
        <taxon>eudicotyledons</taxon>
        <taxon>Gunneridae</taxon>
        <taxon>Pentapetalae</taxon>
        <taxon>rosids</taxon>
        <taxon>malvids</taxon>
        <taxon>Brassicales</taxon>
        <taxon>Brassicaceae</taxon>
        <taxon>Eutremeae</taxon>
        <taxon>Eutrema</taxon>
    </lineage>
</organism>
<evidence type="ECO:0000256" key="1">
    <source>
        <dbReference type="SAM" id="MobiDB-lite"/>
    </source>
</evidence>
<evidence type="ECO:0000313" key="3">
    <source>
        <dbReference type="Proteomes" id="UP000030689"/>
    </source>
</evidence>
<name>V4LXX3_EUTSA</name>
<feature type="compositionally biased region" description="Polar residues" evidence="1">
    <location>
        <begin position="297"/>
        <end position="306"/>
    </location>
</feature>
<evidence type="ECO:0008006" key="4">
    <source>
        <dbReference type="Google" id="ProtNLM"/>
    </source>
</evidence>
<reference evidence="2 3" key="1">
    <citation type="journal article" date="2013" name="Front. Plant Sci.">
        <title>The Reference Genome of the Halophytic Plant Eutrema salsugineum.</title>
        <authorList>
            <person name="Yang R."/>
            <person name="Jarvis D.E."/>
            <person name="Chen H."/>
            <person name="Beilstein M.A."/>
            <person name="Grimwood J."/>
            <person name="Jenkins J."/>
            <person name="Shu S."/>
            <person name="Prochnik S."/>
            <person name="Xin M."/>
            <person name="Ma C."/>
            <person name="Schmutz J."/>
            <person name="Wing R.A."/>
            <person name="Mitchell-Olds T."/>
            <person name="Schumaker K.S."/>
            <person name="Wang X."/>
        </authorList>
    </citation>
    <scope>NUCLEOTIDE SEQUENCE [LARGE SCALE GENOMIC DNA]</scope>
</reference>
<protein>
    <recommendedName>
        <fullName evidence="4">DUF1985 domain-containing protein</fullName>
    </recommendedName>
</protein>